<evidence type="ECO:0000259" key="4">
    <source>
        <dbReference type="SMART" id="SM00829"/>
    </source>
</evidence>
<dbReference type="SMART" id="SM00829">
    <property type="entry name" value="PKS_ER"/>
    <property type="match status" value="1"/>
</dbReference>
<accession>I0GTF7</accession>
<dbReference type="InterPro" id="IPR036291">
    <property type="entry name" value="NAD(P)-bd_dom_sf"/>
</dbReference>
<gene>
    <name evidence="5" type="ordered locus">SELR_23360</name>
</gene>
<dbReference type="RefSeq" id="WP_014425466.1">
    <property type="nucleotide sequence ID" value="NC_017068.1"/>
</dbReference>
<evidence type="ECO:0000313" key="6">
    <source>
        <dbReference type="Proteomes" id="UP000007887"/>
    </source>
</evidence>
<dbReference type="SUPFAM" id="SSF50129">
    <property type="entry name" value="GroES-like"/>
    <property type="match status" value="1"/>
</dbReference>
<keyword evidence="2" id="KW-0862">Zinc</keyword>
<dbReference type="AlphaFoldDB" id="I0GTF7"/>
<dbReference type="InterPro" id="IPR011032">
    <property type="entry name" value="GroES-like_sf"/>
</dbReference>
<dbReference type="InterPro" id="IPR020843">
    <property type="entry name" value="ER"/>
</dbReference>
<dbReference type="SUPFAM" id="SSF51735">
    <property type="entry name" value="NAD(P)-binding Rossmann-fold domains"/>
    <property type="match status" value="1"/>
</dbReference>
<evidence type="ECO:0000256" key="2">
    <source>
        <dbReference type="ARBA" id="ARBA00022833"/>
    </source>
</evidence>
<dbReference type="EC" id="1.1.1.-" evidence="5"/>
<dbReference type="eggNOG" id="COG1063">
    <property type="taxonomic scope" value="Bacteria"/>
</dbReference>
<keyword evidence="3 5" id="KW-0560">Oxidoreductase</keyword>
<dbReference type="KEGG" id="sri:SELR_23360"/>
<dbReference type="PANTHER" id="PTHR43401:SF2">
    <property type="entry name" value="L-THREONINE 3-DEHYDROGENASE"/>
    <property type="match status" value="1"/>
</dbReference>
<dbReference type="Pfam" id="PF08240">
    <property type="entry name" value="ADH_N"/>
    <property type="match status" value="1"/>
</dbReference>
<dbReference type="GO" id="GO:0046872">
    <property type="term" value="F:metal ion binding"/>
    <property type="evidence" value="ECO:0007669"/>
    <property type="project" value="UniProtKB-KW"/>
</dbReference>
<evidence type="ECO:0000313" key="5">
    <source>
        <dbReference type="EMBL" id="BAL84044.1"/>
    </source>
</evidence>
<sequence length="343" mass="37340">MMALNLHGVGDLRYEEVSCPERKPGEVLLKIKAVGICGSDIPRVFTKGTYHFPTIIGHEFAGEIVEADDSALVGSGASVFPLLPCGHCEACKQEQYARCSDYDYYGSRRDGAMAEYLAVKQENLCLLPEGVSYEEAAMSEPTAVALHAFRKSGAGQGGTVLIYGVGTIGLITAQWARSAGVKNIILAARTDDKVDFAKKLGFSLAVNVKRDALSKLVGEITDGQGADACIEGTGESEPWAECISLAKAGGRVVCMGNPLGGMSLSQDNYWKILRKELTLAGTWNSSFGSMENDWREAVAAMQDRRLDLKSLITHRFSLAEHQDAFSLMHERREMYCKVMFVMD</sequence>
<dbReference type="GO" id="GO:0016491">
    <property type="term" value="F:oxidoreductase activity"/>
    <property type="evidence" value="ECO:0007669"/>
    <property type="project" value="UniProtKB-KW"/>
</dbReference>
<protein>
    <submittedName>
        <fullName evidence="5">Putative alcohol dehydrogenase superfamily, zinc-containing</fullName>
        <ecNumber evidence="5">1.1.1.-</ecNumber>
    </submittedName>
</protein>
<dbReference type="HOGENOM" id="CLU_026673_11_0_9"/>
<keyword evidence="1" id="KW-0479">Metal-binding</keyword>
<dbReference type="Pfam" id="PF00107">
    <property type="entry name" value="ADH_zinc_N"/>
    <property type="match status" value="1"/>
</dbReference>
<dbReference type="PANTHER" id="PTHR43401">
    <property type="entry name" value="L-THREONINE 3-DEHYDROGENASE"/>
    <property type="match status" value="1"/>
</dbReference>
<dbReference type="InterPro" id="IPR050129">
    <property type="entry name" value="Zn_alcohol_dh"/>
</dbReference>
<dbReference type="CDD" id="cd08236">
    <property type="entry name" value="sugar_DH"/>
    <property type="match status" value="1"/>
</dbReference>
<dbReference type="PATRIC" id="fig|927704.6.peg.2418"/>
<dbReference type="Gene3D" id="3.40.50.720">
    <property type="entry name" value="NAD(P)-binding Rossmann-like Domain"/>
    <property type="match status" value="1"/>
</dbReference>
<dbReference type="Proteomes" id="UP000007887">
    <property type="component" value="Chromosome"/>
</dbReference>
<feature type="domain" description="Enoyl reductase (ER)" evidence="4">
    <location>
        <begin position="8"/>
        <end position="340"/>
    </location>
</feature>
<dbReference type="EMBL" id="AP012292">
    <property type="protein sequence ID" value="BAL84044.1"/>
    <property type="molecule type" value="Genomic_DNA"/>
</dbReference>
<dbReference type="InterPro" id="IPR013154">
    <property type="entry name" value="ADH-like_N"/>
</dbReference>
<name>I0GTF7_SELRL</name>
<evidence type="ECO:0000256" key="1">
    <source>
        <dbReference type="ARBA" id="ARBA00022723"/>
    </source>
</evidence>
<evidence type="ECO:0000256" key="3">
    <source>
        <dbReference type="ARBA" id="ARBA00023002"/>
    </source>
</evidence>
<reference evidence="5 6" key="1">
    <citation type="submission" date="2011-10" db="EMBL/GenBank/DDBJ databases">
        <title>Whole genome sequence of Selenomonas ruminantium subsp. lactilytica TAM6421.</title>
        <authorList>
            <person name="Oguchi A."/>
            <person name="Ankai A."/>
            <person name="Kaneko J."/>
            <person name="Yamada-Narita S."/>
            <person name="Fukui S."/>
            <person name="Takahashi M."/>
            <person name="Onodera T."/>
            <person name="Kojima S."/>
            <person name="Fushimi T."/>
            <person name="Abe N."/>
            <person name="Kamio Y."/>
            <person name="Yamazaki S."/>
            <person name="Fujita N."/>
        </authorList>
    </citation>
    <scope>NUCLEOTIDE SEQUENCE [LARGE SCALE GENOMIC DNA]</scope>
    <source>
        <strain evidence="6">NBRC 103574 / TAM6421</strain>
    </source>
</reference>
<dbReference type="InterPro" id="IPR013149">
    <property type="entry name" value="ADH-like_C"/>
</dbReference>
<proteinExistence type="predicted"/>
<dbReference type="Gene3D" id="3.90.180.10">
    <property type="entry name" value="Medium-chain alcohol dehydrogenases, catalytic domain"/>
    <property type="match status" value="1"/>
</dbReference>
<organism evidence="5 6">
    <name type="scientific">Selenomonas ruminantium subsp. lactilytica (strain NBRC 103574 / TAM6421)</name>
    <dbReference type="NCBI Taxonomy" id="927704"/>
    <lineage>
        <taxon>Bacteria</taxon>
        <taxon>Bacillati</taxon>
        <taxon>Bacillota</taxon>
        <taxon>Negativicutes</taxon>
        <taxon>Selenomonadales</taxon>
        <taxon>Selenomonadaceae</taxon>
        <taxon>Selenomonas</taxon>
    </lineage>
</organism>